<dbReference type="AlphaFoldDB" id="A0A401FM51"/>
<name>A0A401FM51_9LACO</name>
<gene>
    <name evidence="2" type="ORF">NBRC111893_1611</name>
</gene>
<keyword evidence="3" id="KW-1185">Reference proteome</keyword>
<keyword evidence="1" id="KW-0732">Signal</keyword>
<keyword evidence="2" id="KW-0645">Protease</keyword>
<comment type="caution">
    <text evidence="2">The sequence shown here is derived from an EMBL/GenBank/DDBJ whole genome shotgun (WGS) entry which is preliminary data.</text>
</comment>
<feature type="signal peptide" evidence="1">
    <location>
        <begin position="1"/>
        <end position="19"/>
    </location>
</feature>
<evidence type="ECO:0000313" key="3">
    <source>
        <dbReference type="Proteomes" id="UP000286974"/>
    </source>
</evidence>
<evidence type="ECO:0000256" key="1">
    <source>
        <dbReference type="SAM" id="SignalP"/>
    </source>
</evidence>
<accession>A0A401FM51</accession>
<dbReference type="RefSeq" id="WP_125008439.1">
    <property type="nucleotide sequence ID" value="NZ_BEXA01000003.1"/>
</dbReference>
<dbReference type="EMBL" id="BEXA01000003">
    <property type="protein sequence ID" value="GAY73465.1"/>
    <property type="molecule type" value="Genomic_DNA"/>
</dbReference>
<sequence>MKKTIKLAMLTLGMLIGFAGVLGQQANASKTQSVPSNYSYSSDWHYGPVPYYSISKNKDAYIWNNQHTKKVHNLKNYQNTIWMVSNAYVKRVKGNNEVYYKMYSVYDPKVKGTAWSGYFKKNLQEIPNLFHNNESFENYLNSNRASKLAKMVTQLFPNSQVNVNLSKYAYFREEKYIKNFSNLQNIYPHDDNLKISYEKMAPSLGIKYIEKYLDNHGYDAEKRKSMTNYRIGVSIVGNAEAIYDKNGLTLAEQYFYPVQLNNFVDMIDYNGCQIYLGIPNK</sequence>
<proteinExistence type="predicted"/>
<organism evidence="2 3">
    <name type="scientific">Lentilactobacillus kosonis</name>
    <dbReference type="NCBI Taxonomy" id="2810561"/>
    <lineage>
        <taxon>Bacteria</taxon>
        <taxon>Bacillati</taxon>
        <taxon>Bacillota</taxon>
        <taxon>Bacilli</taxon>
        <taxon>Lactobacillales</taxon>
        <taxon>Lactobacillaceae</taxon>
        <taxon>Lentilactobacillus</taxon>
    </lineage>
</organism>
<keyword evidence="2" id="KW-0378">Hydrolase</keyword>
<reference evidence="2 3" key="1">
    <citation type="submission" date="2017-11" db="EMBL/GenBank/DDBJ databases">
        <title>Draft Genome Sequence of Lactobacillus curieae NBRC 111893 isolated from Koso, a Japanese sugar-Vegetable Fermented Beverage.</title>
        <authorList>
            <person name="Chiou T.Y."/>
            <person name="Oshima K."/>
            <person name="Suda W."/>
            <person name="Hattori M."/>
            <person name="Takahashi T."/>
        </authorList>
    </citation>
    <scope>NUCLEOTIDE SEQUENCE [LARGE SCALE GENOMIC DNA]</scope>
    <source>
        <strain evidence="2 3">NBRC111893</strain>
    </source>
</reference>
<protein>
    <submittedName>
        <fullName evidence="2">D-alanyl-D-alanine carboxypeptidase</fullName>
        <ecNumber evidence="2">3.4.16.4</ecNumber>
    </submittedName>
</protein>
<dbReference type="GO" id="GO:0009002">
    <property type="term" value="F:serine-type D-Ala-D-Ala carboxypeptidase activity"/>
    <property type="evidence" value="ECO:0007669"/>
    <property type="project" value="UniProtKB-EC"/>
</dbReference>
<keyword evidence="2" id="KW-0121">Carboxypeptidase</keyword>
<dbReference type="Proteomes" id="UP000286974">
    <property type="component" value="Unassembled WGS sequence"/>
</dbReference>
<dbReference type="EC" id="3.4.16.4" evidence="2"/>
<dbReference type="OrthoDB" id="2284445at2"/>
<feature type="chain" id="PRO_5038545802" evidence="1">
    <location>
        <begin position="20"/>
        <end position="281"/>
    </location>
</feature>
<evidence type="ECO:0000313" key="2">
    <source>
        <dbReference type="EMBL" id="GAY73465.1"/>
    </source>
</evidence>